<comment type="subcellular location">
    <subcellularLocation>
        <location evidence="1">Cell membrane</location>
        <topology evidence="1">Single-pass type I membrane protein</topology>
    </subcellularLocation>
    <subcellularLocation>
        <location evidence="2">Secreted</location>
    </subcellularLocation>
</comment>
<dbReference type="GO" id="GO:0042267">
    <property type="term" value="P:natural killer cell mediated cytotoxicity"/>
    <property type="evidence" value="ECO:0007669"/>
    <property type="project" value="Ensembl"/>
</dbReference>
<dbReference type="GO" id="GO:0005576">
    <property type="term" value="C:extracellular region"/>
    <property type="evidence" value="ECO:0007669"/>
    <property type="project" value="UniProtKB-SubCell"/>
</dbReference>
<evidence type="ECO:0000256" key="4">
    <source>
        <dbReference type="ARBA" id="ARBA00022525"/>
    </source>
</evidence>
<evidence type="ECO:0000313" key="25">
    <source>
        <dbReference type="RefSeq" id="XP_012879088.1"/>
    </source>
</evidence>
<proteinExistence type="inferred from homology"/>
<evidence type="ECO:0000256" key="7">
    <source>
        <dbReference type="ARBA" id="ARBA00022737"/>
    </source>
</evidence>
<evidence type="ECO:0000256" key="21">
    <source>
        <dbReference type="SAM" id="Phobius"/>
    </source>
</evidence>
<dbReference type="PANTHER" id="PTHR11422:SF10">
    <property type="entry name" value="IG-LIKE DOMAIN-CONTAINING PROTEIN"/>
    <property type="match status" value="1"/>
</dbReference>
<reference evidence="25" key="1">
    <citation type="submission" date="2025-08" db="UniProtKB">
        <authorList>
            <consortium name="RefSeq"/>
        </authorList>
    </citation>
    <scope>IDENTIFICATION</scope>
    <source>
        <tissue evidence="25">Kidney</tissue>
    </source>
</reference>
<evidence type="ECO:0000256" key="13">
    <source>
        <dbReference type="ARBA" id="ARBA00023180"/>
    </source>
</evidence>
<dbReference type="InterPro" id="IPR003599">
    <property type="entry name" value="Ig_sub"/>
</dbReference>
<dbReference type="InterPro" id="IPR007110">
    <property type="entry name" value="Ig-like_dom"/>
</dbReference>
<gene>
    <name evidence="25" type="primary">Lag3</name>
</gene>
<evidence type="ECO:0000256" key="16">
    <source>
        <dbReference type="ARBA" id="ARBA00059221"/>
    </source>
</evidence>
<dbReference type="RefSeq" id="XP_012879088.1">
    <property type="nucleotide sequence ID" value="XM_013023634.1"/>
</dbReference>
<dbReference type="CDD" id="cd00096">
    <property type="entry name" value="Ig"/>
    <property type="match status" value="1"/>
</dbReference>
<dbReference type="GO" id="GO:0002270">
    <property type="term" value="P:plasmacytoid dendritic cell activation"/>
    <property type="evidence" value="ECO:0007669"/>
    <property type="project" value="Ensembl"/>
</dbReference>
<dbReference type="GO" id="GO:0045954">
    <property type="term" value="P:positive regulation of natural killer cell mediated cytotoxicity"/>
    <property type="evidence" value="ECO:0007669"/>
    <property type="project" value="Ensembl"/>
</dbReference>
<dbReference type="GO" id="GO:0009897">
    <property type="term" value="C:external side of plasma membrane"/>
    <property type="evidence" value="ECO:0007669"/>
    <property type="project" value="Ensembl"/>
</dbReference>
<feature type="domain" description="Ig-like" evidence="23">
    <location>
        <begin position="250"/>
        <end position="333"/>
    </location>
</feature>
<dbReference type="InterPro" id="IPR036179">
    <property type="entry name" value="Ig-like_dom_sf"/>
</dbReference>
<dbReference type="GO" id="GO:0042289">
    <property type="term" value="F:MHC class II protein binding"/>
    <property type="evidence" value="ECO:0007669"/>
    <property type="project" value="Ensembl"/>
</dbReference>
<keyword evidence="7" id="KW-0677">Repeat</keyword>
<keyword evidence="8" id="KW-0391">Immunity</keyword>
<dbReference type="STRING" id="10020.ENSDORP00000001447"/>
<comment type="function">
    <text evidence="16">Lymphocyte activation gene 3 protein: Inhibitory receptor on antigen activated T-cells. Delivers inhibitory signals upon binding to ligands, such as FGL1. FGL1 constitutes a major ligand of LAG3 and is responsible for LAG3 T-cell inhibitory function. Following TCR engagement, LAG3 associates with CD3-TCR in the immunological synapse and directly inhibits T-cell activation. May inhibit antigen-specific T-cell activation in synergy with PDCD1/PD-1, possibly by acting as a coreceptor for PDCD1/PD-1. Negatively regulates the proliferation, activation, effector function and homeostasis of both CD8(+) and CD4(+) T-cells. Also mediates immune tolerance: constitutively expressed on a subset of regulatory T-cells (Tregs) and contributes to their suppressive function. Also acts as a negative regulator of plasmacytoid dendritic cell (pDCs) activation. Binds MHC class II (MHC-II); the precise role of MHC-II-binding is however unclear.</text>
</comment>
<dbReference type="GO" id="GO:0007166">
    <property type="term" value="P:cell surface receptor signaling pathway"/>
    <property type="evidence" value="ECO:0007669"/>
    <property type="project" value="Ensembl"/>
</dbReference>
<evidence type="ECO:0000256" key="1">
    <source>
        <dbReference type="ARBA" id="ARBA00004251"/>
    </source>
</evidence>
<name>A0A1S3FR94_DIPOR</name>
<feature type="compositionally biased region" description="Acidic residues" evidence="20">
    <location>
        <begin position="477"/>
        <end position="493"/>
    </location>
</feature>
<evidence type="ECO:0000256" key="8">
    <source>
        <dbReference type="ARBA" id="ARBA00022859"/>
    </source>
</evidence>
<evidence type="ECO:0000256" key="22">
    <source>
        <dbReference type="SAM" id="SignalP"/>
    </source>
</evidence>
<evidence type="ECO:0000256" key="6">
    <source>
        <dbReference type="ARBA" id="ARBA00022729"/>
    </source>
</evidence>
<feature type="transmembrane region" description="Helical" evidence="21">
    <location>
        <begin position="428"/>
        <end position="449"/>
    </location>
</feature>
<dbReference type="InParanoid" id="A0A1S3FR94"/>
<sequence>MREAQVLGWLLPLLLGAAPGAASGRGEAIPVVWAQEGAPARLPCGPAHPLQQRSLPGSVRLTWRHQPDSPPTAATPGGSPGPLSYTVLSVSPEGLHLRRPPLGPRVQLAERGLQRGDFSLRLCPALRADAGQYRATVHLGDRALSCHLRLRLGQASMTASPPGSLRTADRVTLKCSFERPEPPASVRWFRGRGGGRVPVRESVHHHMVESFLFLPQVGPTDSGTWGCVLTYTDGFRVTVTHNLEVLGLEPPAPLTVYAAAGSRAALPCHLPSDLGNHTSLAAQWAPPGGGPDLPVAGHHGDFTLQLQAVSVNQAGNYTCCVRVPGRSLQTTITLAVISVTLKSGKLLCEVTPASGGENFVWRPLDPQSKKSSPGPWLEAGEAGPHSQSWQCQVYQGERLLGAGVPLPESRQGARRSGKAPGSLGGSRLALLLALGALLLVTGAFGFHHWRRQWRPRRFSALELGTYPPQAPSKTEEWELDMEPEMEQELEPPTEPELTQL</sequence>
<dbReference type="GO" id="GO:0045590">
    <property type="term" value="P:negative regulation of regulatory T cell differentiation"/>
    <property type="evidence" value="ECO:0007669"/>
    <property type="project" value="Ensembl"/>
</dbReference>
<protein>
    <recommendedName>
        <fullName evidence="19">Lymphocyte activation gene 3 protein</fullName>
    </recommendedName>
</protein>
<comment type="similarity">
    <text evidence="17">Belongs to the LAG3 family.</text>
</comment>
<dbReference type="SMART" id="SM00409">
    <property type="entry name" value="IG"/>
    <property type="match status" value="3"/>
</dbReference>
<dbReference type="GeneID" id="105991074"/>
<keyword evidence="11 21" id="KW-0472">Membrane</keyword>
<evidence type="ECO:0000256" key="20">
    <source>
        <dbReference type="SAM" id="MobiDB-lite"/>
    </source>
</evidence>
<dbReference type="Gene3D" id="2.60.40.10">
    <property type="entry name" value="Immunoglobulins"/>
    <property type="match status" value="3"/>
</dbReference>
<feature type="region of interest" description="Disordered" evidence="20">
    <location>
        <begin position="463"/>
        <end position="500"/>
    </location>
</feature>
<evidence type="ECO:0000256" key="9">
    <source>
        <dbReference type="ARBA" id="ARBA00022989"/>
    </source>
</evidence>
<keyword evidence="12" id="KW-1015">Disulfide bond</keyword>
<feature type="region of interest" description="Disordered" evidence="20">
    <location>
        <begin position="359"/>
        <end position="383"/>
    </location>
</feature>
<accession>A0A1S3FR94</accession>
<evidence type="ECO:0000259" key="23">
    <source>
        <dbReference type="PROSITE" id="PS50835"/>
    </source>
</evidence>
<dbReference type="AlphaFoldDB" id="A0A1S3FR94"/>
<dbReference type="CTD" id="3902"/>
<keyword evidence="4" id="KW-0964">Secreted</keyword>
<keyword evidence="13" id="KW-0325">Glycoprotein</keyword>
<dbReference type="Pfam" id="PF13895">
    <property type="entry name" value="Ig_2"/>
    <property type="match status" value="1"/>
</dbReference>
<organism evidence="24 25">
    <name type="scientific">Dipodomys ordii</name>
    <name type="common">Ord's kangaroo rat</name>
    <dbReference type="NCBI Taxonomy" id="10020"/>
    <lineage>
        <taxon>Eukaryota</taxon>
        <taxon>Metazoa</taxon>
        <taxon>Chordata</taxon>
        <taxon>Craniata</taxon>
        <taxon>Vertebrata</taxon>
        <taxon>Euteleostomi</taxon>
        <taxon>Mammalia</taxon>
        <taxon>Eutheria</taxon>
        <taxon>Euarchontoglires</taxon>
        <taxon>Glires</taxon>
        <taxon>Rodentia</taxon>
        <taxon>Castorimorpha</taxon>
        <taxon>Heteromyidae</taxon>
        <taxon>Dipodomyinae</taxon>
        <taxon>Dipodomys</taxon>
    </lineage>
</organism>
<evidence type="ECO:0000256" key="15">
    <source>
        <dbReference type="ARBA" id="ARBA00057112"/>
    </source>
</evidence>
<dbReference type="FunFam" id="2.60.40.10:FF:002440">
    <property type="entry name" value="Lymphocyte activation gene 3 protein"/>
    <property type="match status" value="1"/>
</dbReference>
<evidence type="ECO:0000256" key="19">
    <source>
        <dbReference type="ARBA" id="ARBA00067553"/>
    </source>
</evidence>
<evidence type="ECO:0000256" key="17">
    <source>
        <dbReference type="ARBA" id="ARBA00061264"/>
    </source>
</evidence>
<evidence type="ECO:0000256" key="5">
    <source>
        <dbReference type="ARBA" id="ARBA00022692"/>
    </source>
</evidence>
<dbReference type="FunCoup" id="A0A1S3FR94">
    <property type="interactions" value="105"/>
</dbReference>
<keyword evidence="24" id="KW-1185">Reference proteome</keyword>
<comment type="function">
    <text evidence="15">May function as a ligand for MHC class II (MHC-II) on antigen-presenting cells (APC), promoting APC activation/maturation and driving Th1 immune response.</text>
</comment>
<evidence type="ECO:0000256" key="11">
    <source>
        <dbReference type="ARBA" id="ARBA00023136"/>
    </source>
</evidence>
<dbReference type="Proteomes" id="UP000081671">
    <property type="component" value="Unplaced"/>
</dbReference>
<keyword evidence="10" id="KW-1064">Adaptive immunity</keyword>
<keyword evidence="14" id="KW-0393">Immunoglobulin domain</keyword>
<evidence type="ECO:0000256" key="10">
    <source>
        <dbReference type="ARBA" id="ARBA00023130"/>
    </source>
</evidence>
<dbReference type="OMA" id="LWVAPVE"/>
<dbReference type="OrthoDB" id="9937043at2759"/>
<keyword evidence="6 22" id="KW-0732">Signal</keyword>
<evidence type="ECO:0000256" key="14">
    <source>
        <dbReference type="ARBA" id="ARBA00023319"/>
    </source>
</evidence>
<keyword evidence="9 21" id="KW-1133">Transmembrane helix</keyword>
<dbReference type="KEGG" id="dord:105991074"/>
<dbReference type="PROSITE" id="PS50835">
    <property type="entry name" value="IG_LIKE"/>
    <property type="match status" value="2"/>
</dbReference>
<keyword evidence="5 21" id="KW-0812">Transmembrane</keyword>
<dbReference type="SUPFAM" id="SSF48726">
    <property type="entry name" value="Immunoglobulin"/>
    <property type="match status" value="3"/>
</dbReference>
<keyword evidence="3" id="KW-1003">Cell membrane</keyword>
<dbReference type="PANTHER" id="PTHR11422">
    <property type="entry name" value="T-CELL SURFACE GLYCOPROTEIN CD4"/>
    <property type="match status" value="1"/>
</dbReference>
<dbReference type="GO" id="GO:0002250">
    <property type="term" value="P:adaptive immune response"/>
    <property type="evidence" value="ECO:0007669"/>
    <property type="project" value="UniProtKB-KW"/>
</dbReference>
<dbReference type="InterPro" id="IPR013783">
    <property type="entry name" value="Ig-like_fold"/>
</dbReference>
<feature type="domain" description="Ig-like" evidence="23">
    <location>
        <begin position="153"/>
        <end position="238"/>
    </location>
</feature>
<dbReference type="GO" id="GO:0042110">
    <property type="term" value="P:T cell activation"/>
    <property type="evidence" value="ECO:0007669"/>
    <property type="project" value="Ensembl"/>
</dbReference>
<evidence type="ECO:0000256" key="12">
    <source>
        <dbReference type="ARBA" id="ARBA00023157"/>
    </source>
</evidence>
<feature type="region of interest" description="Disordered" evidence="20">
    <location>
        <begin position="61"/>
        <end position="83"/>
    </location>
</feature>
<evidence type="ECO:0000256" key="18">
    <source>
        <dbReference type="ARBA" id="ARBA00065545"/>
    </source>
</evidence>
<feature type="signal peptide" evidence="22">
    <location>
        <begin position="1"/>
        <end position="24"/>
    </location>
</feature>
<dbReference type="GO" id="GO:0004888">
    <property type="term" value="F:transmembrane signaling receptor activity"/>
    <property type="evidence" value="ECO:0007669"/>
    <property type="project" value="Ensembl"/>
</dbReference>
<evidence type="ECO:0000256" key="3">
    <source>
        <dbReference type="ARBA" id="ARBA00022475"/>
    </source>
</evidence>
<dbReference type="GO" id="GO:0032703">
    <property type="term" value="P:negative regulation of interleukin-2 production"/>
    <property type="evidence" value="ECO:0007669"/>
    <property type="project" value="Ensembl"/>
</dbReference>
<feature type="chain" id="PRO_5010302659" description="Lymphocyte activation gene 3 protein" evidence="22">
    <location>
        <begin position="25"/>
        <end position="500"/>
    </location>
</feature>
<evidence type="ECO:0000313" key="24">
    <source>
        <dbReference type="Proteomes" id="UP000081671"/>
    </source>
</evidence>
<evidence type="ECO:0000256" key="2">
    <source>
        <dbReference type="ARBA" id="ARBA00004613"/>
    </source>
</evidence>
<comment type="subunit">
    <text evidence="18">Interacts with MHC class II (MHC-II); selectively recognizes stable complexes of peptide and MHC-II. Interacts with FGL1 (via the Fibrinogen C-terminal domain).</text>
</comment>